<dbReference type="Pfam" id="PF09851">
    <property type="entry name" value="SHOCT"/>
    <property type="match status" value="1"/>
</dbReference>
<comment type="caution">
    <text evidence="4">The sequence shown here is derived from an EMBL/GenBank/DDBJ whole genome shotgun (WGS) entry which is preliminary data.</text>
</comment>
<gene>
    <name evidence="4" type="ORF">TRSC58_01048</name>
</gene>
<proteinExistence type="predicted"/>
<feature type="domain" description="PUB" evidence="2">
    <location>
        <begin position="79"/>
        <end position="149"/>
    </location>
</feature>
<dbReference type="EMBL" id="AUPL01001048">
    <property type="protein sequence ID" value="ESL11208.1"/>
    <property type="molecule type" value="Genomic_DNA"/>
</dbReference>
<sequence>MASLSEEIRRLSELFANGVLSEEEFAAAKEATIKNYAPLAAAAPQVGKEGGEGQGAEAHACFIRVNIAGFSDDFAGQAQRNKAYTVLEAILRNLLRFPEEEKYRRLRLSNAALHSQLFPVPGAMGFLQSIGFARHSPDGGEGGDWLQLPEAPSRPLLDEGLGAIAFLRRRDQGAAARNRDCTRLRRSLGLEVRRERWEKAKAVGELRSHIEREFCHDDCGDGLYSSQASLEKLETILANALRFPAEAKYRRLRLSNPAVSAAVLRQRGGLEVLVGCAGGTVEEEGGEAFLLLREGVATEGRLRCALQAVEGARAAVREVQREAGRRAREEAREEVRREAQRELRQRCPRPAQEGPGEGAGAPGETRRGRRIPVAEALRHLMGQKKAEEDEE</sequence>
<feature type="domain" description="SHOCT" evidence="3">
    <location>
        <begin position="6"/>
        <end position="30"/>
    </location>
</feature>
<dbReference type="PANTHER" id="PTHR23153:SF38">
    <property type="entry name" value="UBX DOMAIN-CONTAINING PROTEIN 6"/>
    <property type="match status" value="1"/>
</dbReference>
<protein>
    <recommendedName>
        <fullName evidence="6">PUB domain-containing protein</fullName>
    </recommendedName>
</protein>
<feature type="compositionally biased region" description="Basic and acidic residues" evidence="1">
    <location>
        <begin position="323"/>
        <end position="345"/>
    </location>
</feature>
<evidence type="ECO:0000313" key="5">
    <source>
        <dbReference type="Proteomes" id="UP000031737"/>
    </source>
</evidence>
<evidence type="ECO:0000259" key="2">
    <source>
        <dbReference type="Pfam" id="PF09409"/>
    </source>
</evidence>
<dbReference type="SMART" id="SM00580">
    <property type="entry name" value="PUG"/>
    <property type="match status" value="2"/>
</dbReference>
<evidence type="ECO:0000313" key="4">
    <source>
        <dbReference type="EMBL" id="ESL11208.1"/>
    </source>
</evidence>
<dbReference type="VEuPathDB" id="TriTrypDB:TRSC58_01048"/>
<dbReference type="Gene3D" id="1.20.58.2190">
    <property type="match status" value="2"/>
</dbReference>
<feature type="domain" description="PUB" evidence="2">
    <location>
        <begin position="226"/>
        <end position="295"/>
    </location>
</feature>
<dbReference type="InterPro" id="IPR018649">
    <property type="entry name" value="SHOCT"/>
</dbReference>
<organism evidence="4 5">
    <name type="scientific">Trypanosoma rangeli SC58</name>
    <dbReference type="NCBI Taxonomy" id="429131"/>
    <lineage>
        <taxon>Eukaryota</taxon>
        <taxon>Discoba</taxon>
        <taxon>Euglenozoa</taxon>
        <taxon>Kinetoplastea</taxon>
        <taxon>Metakinetoplastina</taxon>
        <taxon>Trypanosomatida</taxon>
        <taxon>Trypanosomatidae</taxon>
        <taxon>Trypanosoma</taxon>
        <taxon>Herpetosoma</taxon>
    </lineage>
</organism>
<name>A0A061J6Z1_TRYRA</name>
<dbReference type="SUPFAM" id="SSF143503">
    <property type="entry name" value="PUG domain-like"/>
    <property type="match status" value="2"/>
</dbReference>
<evidence type="ECO:0008006" key="6">
    <source>
        <dbReference type="Google" id="ProtNLM"/>
    </source>
</evidence>
<dbReference type="CDD" id="cd09212">
    <property type="entry name" value="PUB"/>
    <property type="match status" value="2"/>
</dbReference>
<reference evidence="4 5" key="1">
    <citation type="submission" date="2013-07" db="EMBL/GenBank/DDBJ databases">
        <authorList>
            <person name="Stoco P.H."/>
            <person name="Wagner G."/>
            <person name="Gerber A."/>
            <person name="Zaha A."/>
            <person name="Thompson C."/>
            <person name="Bartholomeu D.C."/>
            <person name="Luckemeyer D.D."/>
            <person name="Bahia D."/>
            <person name="Loreto E."/>
            <person name="Prestes E.B."/>
            <person name="Lima F.M."/>
            <person name="Rodrigues-Luiz G."/>
            <person name="Vallejo G.A."/>
            <person name="Filho J.F."/>
            <person name="Monteiro K.M."/>
            <person name="Tyler K.M."/>
            <person name="de Almeida L.G."/>
            <person name="Ortiz M.F."/>
            <person name="Siervo M.A."/>
            <person name="de Moraes M.H."/>
            <person name="Cunha O.L."/>
            <person name="Mendonca-Neto R."/>
            <person name="Silva R."/>
            <person name="Teixeira S.M."/>
            <person name="Murta S.M."/>
            <person name="Sincero T.C."/>
            <person name="Mendes T.A."/>
            <person name="Urmenyi T.P."/>
            <person name="Silva V.G."/>
            <person name="da Rocha W.D."/>
            <person name="Andersson B."/>
            <person name="Romanha A.J."/>
            <person name="Steindel M."/>
            <person name="de Vasconcelos A.T."/>
            <person name="Grisard E.C."/>
        </authorList>
    </citation>
    <scope>NUCLEOTIDE SEQUENCE [LARGE SCALE GENOMIC DNA]</scope>
    <source>
        <strain evidence="4 5">SC58</strain>
    </source>
</reference>
<evidence type="ECO:0000256" key="1">
    <source>
        <dbReference type="SAM" id="MobiDB-lite"/>
    </source>
</evidence>
<feature type="region of interest" description="Disordered" evidence="1">
    <location>
        <begin position="323"/>
        <end position="391"/>
    </location>
</feature>
<dbReference type="PANTHER" id="PTHR23153">
    <property type="entry name" value="UBX-RELATED"/>
    <property type="match status" value="1"/>
</dbReference>
<dbReference type="InterPro" id="IPR018997">
    <property type="entry name" value="PUB_domain"/>
</dbReference>
<dbReference type="OrthoDB" id="336240at2759"/>
<dbReference type="AlphaFoldDB" id="A0A061J6Z1"/>
<dbReference type="GO" id="GO:0005737">
    <property type="term" value="C:cytoplasm"/>
    <property type="evidence" value="ECO:0007669"/>
    <property type="project" value="TreeGrafter"/>
</dbReference>
<dbReference type="InterPro" id="IPR036339">
    <property type="entry name" value="PUB-like_dom_sf"/>
</dbReference>
<keyword evidence="5" id="KW-1185">Reference proteome</keyword>
<dbReference type="Pfam" id="PF09409">
    <property type="entry name" value="PUB"/>
    <property type="match status" value="2"/>
</dbReference>
<evidence type="ECO:0000259" key="3">
    <source>
        <dbReference type="Pfam" id="PF09851"/>
    </source>
</evidence>
<dbReference type="Proteomes" id="UP000031737">
    <property type="component" value="Unassembled WGS sequence"/>
</dbReference>
<accession>A0A061J6Z1</accession>